<evidence type="ECO:0000313" key="8">
    <source>
        <dbReference type="EMBL" id="SCU99171.1"/>
    </source>
</evidence>
<evidence type="ECO:0000256" key="6">
    <source>
        <dbReference type="SAM" id="MobiDB-lite"/>
    </source>
</evidence>
<dbReference type="Gene3D" id="1.10.472.10">
    <property type="entry name" value="Cyclin-like"/>
    <property type="match status" value="2"/>
</dbReference>
<evidence type="ECO:0000256" key="5">
    <source>
        <dbReference type="RuleBase" id="RU000383"/>
    </source>
</evidence>
<name>A0A1G4K5R2_9SACH</name>
<dbReference type="PANTHER" id="PTHR10177">
    <property type="entry name" value="CYCLINS"/>
    <property type="match status" value="1"/>
</dbReference>
<dbReference type="OrthoDB" id="5590282at2759"/>
<feature type="domain" description="Cyclin-like" evidence="7">
    <location>
        <begin position="73"/>
        <end position="159"/>
    </location>
</feature>
<organism evidence="8 9">
    <name type="scientific">Lachancea meyersii CBS 8951</name>
    <dbReference type="NCBI Taxonomy" id="1266667"/>
    <lineage>
        <taxon>Eukaryota</taxon>
        <taxon>Fungi</taxon>
        <taxon>Dikarya</taxon>
        <taxon>Ascomycota</taxon>
        <taxon>Saccharomycotina</taxon>
        <taxon>Saccharomycetes</taxon>
        <taxon>Saccharomycetales</taxon>
        <taxon>Saccharomycetaceae</taxon>
        <taxon>Lachancea</taxon>
    </lineage>
</organism>
<feature type="compositionally biased region" description="Polar residues" evidence="6">
    <location>
        <begin position="466"/>
        <end position="493"/>
    </location>
</feature>
<sequence length="493" mass="55993">MPRMARSETSRAAMGLKTSESAAYEVYMLDYESEILEHLQKMEFRNGSKLPVDPVMIDSQPELEWYMRPYLIDFLLEMHAYFRLRPETLFLACSIVDRYLSKRMVRRAHYQLTVTTAMWIAAKYEDKKSRKPLLKELVQLCRDCYEAKMFVQMEMHILSTLNWEIGSVTSMYDCLMLFLDMDCLKYDQAASSITGLATFLLENSMYERDYMYYSSAIRALSAALVASKMLENSAIAEQIQSAALASKNSLNQKPKSFYGHTSRARKPNALDALQLTAETLEDIRKCSLQFINDTFKTRTIGKNFPAALLQKYNSFSFEPIFESYWFQHISVYGTLCQLTRNYNATSHGFLDHTLEGLIDRLIGLLPIGQGWTSHLDTYNSAYWSNGSMAYKTDCRNMSDQAVSPSNSHSFSASSIAQPSDSDLMTPHTPLSSSGSVFSGNFSSLSQSSADSPMFVQSSKPPMARWSTCSSGYNQNNSRRVSTRLNSVESSMME</sequence>
<dbReference type="InterPro" id="IPR006671">
    <property type="entry name" value="Cyclin_N"/>
</dbReference>
<feature type="region of interest" description="Disordered" evidence="6">
    <location>
        <begin position="449"/>
        <end position="493"/>
    </location>
</feature>
<dbReference type="SUPFAM" id="SSF47954">
    <property type="entry name" value="Cyclin-like"/>
    <property type="match status" value="1"/>
</dbReference>
<evidence type="ECO:0000256" key="2">
    <source>
        <dbReference type="ARBA" id="ARBA00022618"/>
    </source>
</evidence>
<dbReference type="EMBL" id="LT598484">
    <property type="protein sequence ID" value="SCU99171.1"/>
    <property type="molecule type" value="Genomic_DNA"/>
</dbReference>
<dbReference type="SMART" id="SM00385">
    <property type="entry name" value="CYCLIN"/>
    <property type="match status" value="2"/>
</dbReference>
<comment type="similarity">
    <text evidence="1 5">Belongs to the cyclin family.</text>
</comment>
<evidence type="ECO:0000259" key="7">
    <source>
        <dbReference type="SMART" id="SM00385"/>
    </source>
</evidence>
<dbReference type="Proteomes" id="UP000191144">
    <property type="component" value="Chromosome G"/>
</dbReference>
<evidence type="ECO:0000256" key="1">
    <source>
        <dbReference type="ARBA" id="ARBA00008742"/>
    </source>
</evidence>
<keyword evidence="9" id="KW-1185">Reference proteome</keyword>
<evidence type="ECO:0000313" key="9">
    <source>
        <dbReference type="Proteomes" id="UP000191144"/>
    </source>
</evidence>
<dbReference type="GO" id="GO:0044843">
    <property type="term" value="P:cell cycle G1/S phase transition"/>
    <property type="evidence" value="ECO:0007669"/>
    <property type="project" value="UniProtKB-ARBA"/>
</dbReference>
<dbReference type="GO" id="GO:0044772">
    <property type="term" value="P:mitotic cell cycle phase transition"/>
    <property type="evidence" value="ECO:0007669"/>
    <property type="project" value="UniProtKB-ARBA"/>
</dbReference>
<protein>
    <submittedName>
        <fullName evidence="8">LAME_0G02102g1_1</fullName>
    </submittedName>
</protein>
<evidence type="ECO:0000256" key="4">
    <source>
        <dbReference type="ARBA" id="ARBA00023306"/>
    </source>
</evidence>
<proteinExistence type="inferred from homology"/>
<accession>A0A1G4K5R2</accession>
<feature type="domain" description="Cyclin-like" evidence="7">
    <location>
        <begin position="177"/>
        <end position="292"/>
    </location>
</feature>
<dbReference type="GO" id="GO:0051301">
    <property type="term" value="P:cell division"/>
    <property type="evidence" value="ECO:0007669"/>
    <property type="project" value="UniProtKB-KW"/>
</dbReference>
<keyword evidence="4" id="KW-0131">Cell cycle</keyword>
<reference evidence="9" key="1">
    <citation type="submission" date="2016-03" db="EMBL/GenBank/DDBJ databases">
        <authorList>
            <person name="Devillers Hugo."/>
        </authorList>
    </citation>
    <scope>NUCLEOTIDE SEQUENCE [LARGE SCALE GENOMIC DNA]</scope>
</reference>
<dbReference type="InterPro" id="IPR039361">
    <property type="entry name" value="Cyclin"/>
</dbReference>
<feature type="compositionally biased region" description="Low complexity" evidence="6">
    <location>
        <begin position="403"/>
        <end position="422"/>
    </location>
</feature>
<dbReference type="InterPro" id="IPR036915">
    <property type="entry name" value="Cyclin-like_sf"/>
</dbReference>
<dbReference type="FunFam" id="1.10.472.10:FF:000010">
    <property type="entry name" value="G1/S-specific cyclin Cln1"/>
    <property type="match status" value="1"/>
</dbReference>
<gene>
    <name evidence="8" type="ORF">LAME_0G02102G</name>
</gene>
<feature type="region of interest" description="Disordered" evidence="6">
    <location>
        <begin position="400"/>
        <end position="431"/>
    </location>
</feature>
<keyword evidence="2" id="KW-0132">Cell division</keyword>
<dbReference type="CDD" id="cd20559">
    <property type="entry name" value="CYCLIN_ScCLN_like"/>
    <property type="match status" value="1"/>
</dbReference>
<dbReference type="Pfam" id="PF00134">
    <property type="entry name" value="Cyclin_N"/>
    <property type="match status" value="1"/>
</dbReference>
<keyword evidence="3 5" id="KW-0195">Cyclin</keyword>
<dbReference type="GO" id="GO:0016538">
    <property type="term" value="F:cyclin-dependent protein serine/threonine kinase regulator activity"/>
    <property type="evidence" value="ECO:0007669"/>
    <property type="project" value="UniProtKB-ARBA"/>
</dbReference>
<dbReference type="AlphaFoldDB" id="A0A1G4K5R2"/>
<dbReference type="InterPro" id="IPR013763">
    <property type="entry name" value="Cyclin-like_dom"/>
</dbReference>
<dbReference type="GO" id="GO:0051726">
    <property type="term" value="P:regulation of cell cycle"/>
    <property type="evidence" value="ECO:0007669"/>
    <property type="project" value="UniProtKB-ARBA"/>
</dbReference>
<evidence type="ECO:0000256" key="3">
    <source>
        <dbReference type="ARBA" id="ARBA00023127"/>
    </source>
</evidence>